<dbReference type="PROSITE" id="PS50005">
    <property type="entry name" value="TPR"/>
    <property type="match status" value="3"/>
</dbReference>
<keyword evidence="8" id="KW-1185">Reference proteome</keyword>
<evidence type="ECO:0000256" key="3">
    <source>
        <dbReference type="ARBA" id="ARBA00022737"/>
    </source>
</evidence>
<dbReference type="InterPro" id="IPR051476">
    <property type="entry name" value="Bac_ResReg_Asp_Phosphatase"/>
</dbReference>
<dbReference type="Gene3D" id="1.25.40.10">
    <property type="entry name" value="Tetratricopeptide repeat domain"/>
    <property type="match status" value="2"/>
</dbReference>
<reference evidence="7 8" key="1">
    <citation type="submission" date="2023-07" db="EMBL/GenBank/DDBJ databases">
        <title>Genomic Encyclopedia of Type Strains, Phase IV (KMG-IV): sequencing the most valuable type-strain genomes for metagenomic binning, comparative biology and taxonomic classification.</title>
        <authorList>
            <person name="Goeker M."/>
        </authorList>
    </citation>
    <scope>NUCLEOTIDE SEQUENCE [LARGE SCALE GENOMIC DNA]</scope>
    <source>
        <strain evidence="7 8">DSM 16460</strain>
    </source>
</reference>
<dbReference type="EMBL" id="JAUSTQ010000001">
    <property type="protein sequence ID" value="MDQ0158253.1"/>
    <property type="molecule type" value="Genomic_DNA"/>
</dbReference>
<evidence type="ECO:0000313" key="7">
    <source>
        <dbReference type="EMBL" id="MDQ0158253.1"/>
    </source>
</evidence>
<feature type="repeat" description="TPR" evidence="6">
    <location>
        <begin position="177"/>
        <end position="210"/>
    </location>
</feature>
<proteinExistence type="inferred from homology"/>
<dbReference type="Proteomes" id="UP001224359">
    <property type="component" value="Unassembled WGS sequence"/>
</dbReference>
<feature type="repeat" description="TPR" evidence="6">
    <location>
        <begin position="216"/>
        <end position="249"/>
    </location>
</feature>
<dbReference type="RefSeq" id="WP_306973816.1">
    <property type="nucleotide sequence ID" value="NZ_JAUSTQ010000001.1"/>
</dbReference>
<dbReference type="SUPFAM" id="SSF48452">
    <property type="entry name" value="TPR-like"/>
    <property type="match status" value="1"/>
</dbReference>
<dbReference type="InterPro" id="IPR019734">
    <property type="entry name" value="TPR_rpt"/>
</dbReference>
<dbReference type="InterPro" id="IPR011990">
    <property type="entry name" value="TPR-like_helical_dom_sf"/>
</dbReference>
<evidence type="ECO:0000256" key="1">
    <source>
        <dbReference type="ARBA" id="ARBA00004496"/>
    </source>
</evidence>
<dbReference type="PANTHER" id="PTHR46630:SF1">
    <property type="entry name" value="TETRATRICOPEPTIDE REPEAT PROTEIN 29"/>
    <property type="match status" value="1"/>
</dbReference>
<comment type="caution">
    <text evidence="7">The sequence shown here is derived from an EMBL/GenBank/DDBJ whole genome shotgun (WGS) entry which is preliminary data.</text>
</comment>
<dbReference type="SMART" id="SM00028">
    <property type="entry name" value="TPR"/>
    <property type="match status" value="4"/>
</dbReference>
<gene>
    <name evidence="7" type="ORF">J2S77_000203</name>
</gene>
<evidence type="ECO:0000256" key="2">
    <source>
        <dbReference type="ARBA" id="ARBA00022490"/>
    </source>
</evidence>
<keyword evidence="2" id="KW-0963">Cytoplasm</keyword>
<keyword evidence="4 6" id="KW-0802">TPR repeat</keyword>
<comment type="similarity">
    <text evidence="5">Belongs to the Rap family.</text>
</comment>
<feature type="repeat" description="TPR" evidence="6">
    <location>
        <begin position="258"/>
        <end position="291"/>
    </location>
</feature>
<evidence type="ECO:0000256" key="5">
    <source>
        <dbReference type="ARBA" id="ARBA00038253"/>
    </source>
</evidence>
<sequence>MSTLQDVNLVRDLEHELTEANQDDLNKVIVAYKHNLFDETLQAIQSFRYNYEMNERLHYTLTLIEGTCLAQTGDTNEASDALKALYDQQQDLSIDNLFLLSNIAYMNDYKLTRRIMSNTIKLLEAEEEVDHDKAAHGYLLLGEVEEQLEAYVRATRYNEKALAYLGEMDNPDRETVLFLHYKLGALHSRQNDIEEAINHLNTTLELAGDEYLDIKANSLVSIARMYSAQESYQEAINYLLQALPLLDRSSLANQYVHAEAYTELAYDYFALSQLTEAVLYYPKAIELHKQINGYSKREVGMIHMQYAYCLEKKDEPELAQAGIQYENAISELEESTDDSLLENALVDVINFFDRRGNQRKKSYYEKKAVRLTNNQPN</sequence>
<name>A0ABT9VBD2_9BACI</name>
<protein>
    <submittedName>
        <fullName evidence="7">Flp pilus assembly protein TadD</fullName>
    </submittedName>
</protein>
<dbReference type="PANTHER" id="PTHR46630">
    <property type="entry name" value="TETRATRICOPEPTIDE REPEAT PROTEIN 29"/>
    <property type="match status" value="1"/>
</dbReference>
<dbReference type="Pfam" id="PF13424">
    <property type="entry name" value="TPR_12"/>
    <property type="match status" value="1"/>
</dbReference>
<organism evidence="7 8">
    <name type="scientific">Alkalibacillus salilacus</name>
    <dbReference type="NCBI Taxonomy" id="284582"/>
    <lineage>
        <taxon>Bacteria</taxon>
        <taxon>Bacillati</taxon>
        <taxon>Bacillota</taxon>
        <taxon>Bacilli</taxon>
        <taxon>Bacillales</taxon>
        <taxon>Bacillaceae</taxon>
        <taxon>Alkalibacillus</taxon>
    </lineage>
</organism>
<comment type="subcellular location">
    <subcellularLocation>
        <location evidence="1">Cytoplasm</location>
    </subcellularLocation>
</comment>
<evidence type="ECO:0000256" key="6">
    <source>
        <dbReference type="PROSITE-ProRule" id="PRU00339"/>
    </source>
</evidence>
<dbReference type="Pfam" id="PF13374">
    <property type="entry name" value="TPR_10"/>
    <property type="match status" value="1"/>
</dbReference>
<evidence type="ECO:0000313" key="8">
    <source>
        <dbReference type="Proteomes" id="UP001224359"/>
    </source>
</evidence>
<accession>A0ABT9VBD2</accession>
<evidence type="ECO:0000256" key="4">
    <source>
        <dbReference type="ARBA" id="ARBA00022803"/>
    </source>
</evidence>
<keyword evidence="3" id="KW-0677">Repeat</keyword>